<proteinExistence type="predicted"/>
<feature type="signal peptide" evidence="2">
    <location>
        <begin position="1"/>
        <end position="19"/>
    </location>
</feature>
<name>A0A9P4V5E4_9PLEO</name>
<gene>
    <name evidence="3" type="ORF">EJ04DRAFT_511126</name>
</gene>
<evidence type="ECO:0000256" key="2">
    <source>
        <dbReference type="SAM" id="SignalP"/>
    </source>
</evidence>
<evidence type="ECO:0000313" key="4">
    <source>
        <dbReference type="Proteomes" id="UP000799444"/>
    </source>
</evidence>
<reference evidence="3" key="1">
    <citation type="journal article" date="2020" name="Stud. Mycol.">
        <title>101 Dothideomycetes genomes: a test case for predicting lifestyles and emergence of pathogens.</title>
        <authorList>
            <person name="Haridas S."/>
            <person name="Albert R."/>
            <person name="Binder M."/>
            <person name="Bloem J."/>
            <person name="Labutti K."/>
            <person name="Salamov A."/>
            <person name="Andreopoulos B."/>
            <person name="Baker S."/>
            <person name="Barry K."/>
            <person name="Bills G."/>
            <person name="Bluhm B."/>
            <person name="Cannon C."/>
            <person name="Castanera R."/>
            <person name="Culley D."/>
            <person name="Daum C."/>
            <person name="Ezra D."/>
            <person name="Gonzalez J."/>
            <person name="Henrissat B."/>
            <person name="Kuo A."/>
            <person name="Liang C."/>
            <person name="Lipzen A."/>
            <person name="Lutzoni F."/>
            <person name="Magnuson J."/>
            <person name="Mondo S."/>
            <person name="Nolan M."/>
            <person name="Ohm R."/>
            <person name="Pangilinan J."/>
            <person name="Park H.-J."/>
            <person name="Ramirez L."/>
            <person name="Alfaro M."/>
            <person name="Sun H."/>
            <person name="Tritt A."/>
            <person name="Yoshinaga Y."/>
            <person name="Zwiers L.-H."/>
            <person name="Turgeon B."/>
            <person name="Goodwin S."/>
            <person name="Spatafora J."/>
            <person name="Crous P."/>
            <person name="Grigoriev I."/>
        </authorList>
    </citation>
    <scope>NUCLEOTIDE SEQUENCE</scope>
    <source>
        <strain evidence="3">CBS 125425</strain>
    </source>
</reference>
<dbReference type="EMBL" id="ML996126">
    <property type="protein sequence ID" value="KAF2736290.1"/>
    <property type="molecule type" value="Genomic_DNA"/>
</dbReference>
<dbReference type="Proteomes" id="UP000799444">
    <property type="component" value="Unassembled WGS sequence"/>
</dbReference>
<accession>A0A9P4V5E4</accession>
<feature type="region of interest" description="Disordered" evidence="1">
    <location>
        <begin position="42"/>
        <end position="73"/>
    </location>
</feature>
<comment type="caution">
    <text evidence="3">The sequence shown here is derived from an EMBL/GenBank/DDBJ whole genome shotgun (WGS) entry which is preliminary data.</text>
</comment>
<evidence type="ECO:0000256" key="1">
    <source>
        <dbReference type="SAM" id="MobiDB-lite"/>
    </source>
</evidence>
<evidence type="ECO:0000313" key="3">
    <source>
        <dbReference type="EMBL" id="KAF2736290.1"/>
    </source>
</evidence>
<dbReference type="AlphaFoldDB" id="A0A9P4V5E4"/>
<organism evidence="3 4">
    <name type="scientific">Polyplosphaeria fusca</name>
    <dbReference type="NCBI Taxonomy" id="682080"/>
    <lineage>
        <taxon>Eukaryota</taxon>
        <taxon>Fungi</taxon>
        <taxon>Dikarya</taxon>
        <taxon>Ascomycota</taxon>
        <taxon>Pezizomycotina</taxon>
        <taxon>Dothideomycetes</taxon>
        <taxon>Pleosporomycetidae</taxon>
        <taxon>Pleosporales</taxon>
        <taxon>Tetraplosphaeriaceae</taxon>
        <taxon>Polyplosphaeria</taxon>
    </lineage>
</organism>
<keyword evidence="2" id="KW-0732">Signal</keyword>
<feature type="chain" id="PRO_5040198556" evidence="2">
    <location>
        <begin position="20"/>
        <end position="73"/>
    </location>
</feature>
<feature type="compositionally biased region" description="Polar residues" evidence="1">
    <location>
        <begin position="49"/>
        <end position="61"/>
    </location>
</feature>
<protein>
    <submittedName>
        <fullName evidence="3">Uncharacterized protein</fullName>
    </submittedName>
</protein>
<sequence>MRLGYLFASSLGFLSLCAAVPTPAPRNSLALRAAEGASSVMDAELENPTVLNERSNESGGTAEQLEDPAVLNA</sequence>
<keyword evidence="4" id="KW-1185">Reference proteome</keyword>